<dbReference type="AlphaFoldDB" id="A0A4Z0JGP3"/>
<comment type="caution">
    <text evidence="2">The sequence shown here is derived from an EMBL/GenBank/DDBJ whole genome shotgun (WGS) entry which is preliminary data.</text>
</comment>
<gene>
    <name evidence="2" type="ORF">EGT49_09910</name>
</gene>
<accession>A0A4Z0JGP3</accession>
<proteinExistence type="predicted"/>
<evidence type="ECO:0008006" key="4">
    <source>
        <dbReference type="Google" id="ProtNLM"/>
    </source>
</evidence>
<keyword evidence="1" id="KW-1133">Transmembrane helix</keyword>
<evidence type="ECO:0000313" key="3">
    <source>
        <dbReference type="Proteomes" id="UP000298021"/>
    </source>
</evidence>
<dbReference type="Proteomes" id="UP000298021">
    <property type="component" value="Unassembled WGS sequence"/>
</dbReference>
<sequence length="145" mass="17011">MLTTIKLLFITTSLLLILSFLFQIYLSMRNQNTKFSFLFGDDSKKLKIENMADLCDLHFDLEEKIYHLFGSNFIPFTNLLCVIAIFFDFELILKLLKGSVISDSYYFQIIANLALITACIFLIQLIFKQKKFIQSYYSKHKETSE</sequence>
<feature type="transmembrane region" description="Helical" evidence="1">
    <location>
        <begin position="6"/>
        <end position="26"/>
    </location>
</feature>
<dbReference type="RefSeq" id="WP_135373860.1">
    <property type="nucleotide sequence ID" value="NZ_RKLY01000028.1"/>
</dbReference>
<organism evidence="2 3">
    <name type="scientific">Companilactobacillus suantsaicola</name>
    <dbReference type="NCBI Taxonomy" id="2487723"/>
    <lineage>
        <taxon>Bacteria</taxon>
        <taxon>Bacillati</taxon>
        <taxon>Bacillota</taxon>
        <taxon>Bacilli</taxon>
        <taxon>Lactobacillales</taxon>
        <taxon>Lactobacillaceae</taxon>
        <taxon>Companilactobacillus</taxon>
    </lineage>
</organism>
<keyword evidence="1" id="KW-0472">Membrane</keyword>
<keyword evidence="3" id="KW-1185">Reference proteome</keyword>
<feature type="transmembrane region" description="Helical" evidence="1">
    <location>
        <begin position="73"/>
        <end position="93"/>
    </location>
</feature>
<reference evidence="2 3" key="1">
    <citation type="submission" date="2018-10" db="EMBL/GenBank/DDBJ databases">
        <title>Lactobacillus sp. R7 and Lactobacillus sp. R19 isolated from fermented mustard green product of Taiwan.</title>
        <authorList>
            <person name="Lin S.-T."/>
        </authorList>
    </citation>
    <scope>NUCLEOTIDE SEQUENCE [LARGE SCALE GENOMIC DNA]</scope>
    <source>
        <strain evidence="2 3">BCRC 81127</strain>
    </source>
</reference>
<keyword evidence="1" id="KW-0812">Transmembrane</keyword>
<dbReference type="EMBL" id="RKLY01000028">
    <property type="protein sequence ID" value="TGD22025.1"/>
    <property type="molecule type" value="Genomic_DNA"/>
</dbReference>
<evidence type="ECO:0000256" key="1">
    <source>
        <dbReference type="SAM" id="Phobius"/>
    </source>
</evidence>
<feature type="transmembrane region" description="Helical" evidence="1">
    <location>
        <begin position="105"/>
        <end position="127"/>
    </location>
</feature>
<evidence type="ECO:0000313" key="2">
    <source>
        <dbReference type="EMBL" id="TGD22025.1"/>
    </source>
</evidence>
<name>A0A4Z0JGP3_9LACO</name>
<protein>
    <recommendedName>
        <fullName evidence="4">Transmembrane protein</fullName>
    </recommendedName>
</protein>